<organism evidence="11">
    <name type="scientific">freshwater metagenome</name>
    <dbReference type="NCBI Taxonomy" id="449393"/>
    <lineage>
        <taxon>unclassified sequences</taxon>
        <taxon>metagenomes</taxon>
        <taxon>ecological metagenomes</taxon>
    </lineage>
</organism>
<name>A0A6J6AIJ5_9ZZZZ</name>
<dbReference type="EMBL" id="CAEZXY010000015">
    <property type="protein sequence ID" value="CAB4701128.1"/>
    <property type="molecule type" value="Genomic_DNA"/>
</dbReference>
<accession>A0A6J6AIJ5</accession>
<keyword evidence="7" id="KW-0274">FAD</keyword>
<dbReference type="Gene3D" id="3.10.520.10">
    <property type="entry name" value="ApbE-like domains"/>
    <property type="match status" value="1"/>
</dbReference>
<evidence type="ECO:0000313" key="11">
    <source>
        <dbReference type="EMBL" id="CAB4370265.1"/>
    </source>
</evidence>
<evidence type="ECO:0000256" key="8">
    <source>
        <dbReference type="ARBA" id="ARBA00022842"/>
    </source>
</evidence>
<dbReference type="PANTHER" id="PTHR30040">
    <property type="entry name" value="THIAMINE BIOSYNTHESIS LIPOPROTEIN APBE"/>
    <property type="match status" value="1"/>
</dbReference>
<evidence type="ECO:0000256" key="1">
    <source>
        <dbReference type="ARBA" id="ARBA00001946"/>
    </source>
</evidence>
<evidence type="ECO:0000256" key="9">
    <source>
        <dbReference type="ARBA" id="ARBA00031306"/>
    </source>
</evidence>
<keyword evidence="8" id="KW-0460">Magnesium</keyword>
<evidence type="ECO:0000256" key="3">
    <source>
        <dbReference type="ARBA" id="ARBA00016337"/>
    </source>
</evidence>
<proteinExistence type="predicted"/>
<evidence type="ECO:0000256" key="4">
    <source>
        <dbReference type="ARBA" id="ARBA00022630"/>
    </source>
</evidence>
<keyword evidence="6" id="KW-0479">Metal-binding</keyword>
<evidence type="ECO:0000256" key="6">
    <source>
        <dbReference type="ARBA" id="ARBA00022723"/>
    </source>
</evidence>
<sequence length="318" mass="33635">MGAMAESSRPFRAMGSDCVVRVVVDDDRAEPILDRVETRMRDLEQRWSRFIDNSELSQLNRHAGDPVFVSPEMFAVVALAIDAWKATDGLFDPTLLDVLREIGYNDTFDELADRDPFQANELGVPATELDSVVLDVRSSLIHAPLGLHFDLGGIGKGQAADLLFAQVIEDGVSGACLDLGGDIRVGGETVEGGGWAIVIDDPFAPGVDLAVLGLEAGSVTTSSRLRRKWSTTTGEAHHLIDPKTAQPSRSGLASVTVIAAHAAWGEAHAKAALIAGAVAGRALLERAGLSGLLISDDGQLITAGQFNDFVIEGPTLSS</sequence>
<comment type="cofactor">
    <cofactor evidence="1">
        <name>Mg(2+)</name>
        <dbReference type="ChEBI" id="CHEBI:18420"/>
    </cofactor>
</comment>
<comment type="catalytic activity">
    <reaction evidence="10">
        <text>L-threonyl-[protein] + FAD = FMN-L-threonyl-[protein] + AMP + H(+)</text>
        <dbReference type="Rhea" id="RHEA:36847"/>
        <dbReference type="Rhea" id="RHEA-COMP:11060"/>
        <dbReference type="Rhea" id="RHEA-COMP:11061"/>
        <dbReference type="ChEBI" id="CHEBI:15378"/>
        <dbReference type="ChEBI" id="CHEBI:30013"/>
        <dbReference type="ChEBI" id="CHEBI:57692"/>
        <dbReference type="ChEBI" id="CHEBI:74257"/>
        <dbReference type="ChEBI" id="CHEBI:456215"/>
        <dbReference type="EC" id="2.7.1.180"/>
    </reaction>
</comment>
<dbReference type="AlphaFoldDB" id="A0A6J6AIJ5"/>
<gene>
    <name evidence="12" type="ORF">UFOPK1906_00965</name>
    <name evidence="13" type="ORF">UFOPK2624_00556</name>
    <name evidence="11" type="ORF">UFOPK4201_00106</name>
</gene>
<dbReference type="EMBL" id="CAEZVC010000053">
    <property type="protein sequence ID" value="CAB4623278.1"/>
    <property type="molecule type" value="Genomic_DNA"/>
</dbReference>
<dbReference type="InterPro" id="IPR024932">
    <property type="entry name" value="ApbE"/>
</dbReference>
<dbReference type="Pfam" id="PF02424">
    <property type="entry name" value="ApbE"/>
    <property type="match status" value="1"/>
</dbReference>
<keyword evidence="4" id="KW-0285">Flavoprotein</keyword>
<dbReference type="PANTHER" id="PTHR30040:SF2">
    <property type="entry name" value="FAD:PROTEIN FMN TRANSFERASE"/>
    <property type="match status" value="1"/>
</dbReference>
<dbReference type="PIRSF" id="PIRSF006268">
    <property type="entry name" value="ApbE"/>
    <property type="match status" value="1"/>
</dbReference>
<dbReference type="GO" id="GO:0016740">
    <property type="term" value="F:transferase activity"/>
    <property type="evidence" value="ECO:0007669"/>
    <property type="project" value="UniProtKB-KW"/>
</dbReference>
<evidence type="ECO:0000313" key="12">
    <source>
        <dbReference type="EMBL" id="CAB4623278.1"/>
    </source>
</evidence>
<dbReference type="EMBL" id="CAEUNJ010000003">
    <property type="protein sequence ID" value="CAB4370265.1"/>
    <property type="molecule type" value="Genomic_DNA"/>
</dbReference>
<dbReference type="InterPro" id="IPR003374">
    <property type="entry name" value="ApbE-like_sf"/>
</dbReference>
<reference evidence="11" key="1">
    <citation type="submission" date="2020-05" db="EMBL/GenBank/DDBJ databases">
        <authorList>
            <person name="Chiriac C."/>
            <person name="Salcher M."/>
            <person name="Ghai R."/>
            <person name="Kavagutti S V."/>
        </authorList>
    </citation>
    <scope>NUCLEOTIDE SEQUENCE</scope>
</reference>
<protein>
    <recommendedName>
        <fullName evidence="3">FAD:protein FMN transferase</fullName>
        <ecNumber evidence="2">2.7.1.180</ecNumber>
    </recommendedName>
    <alternativeName>
        <fullName evidence="9">Flavin transferase</fullName>
    </alternativeName>
</protein>
<dbReference type="EC" id="2.7.1.180" evidence="2"/>
<evidence type="ECO:0000256" key="7">
    <source>
        <dbReference type="ARBA" id="ARBA00022827"/>
    </source>
</evidence>
<evidence type="ECO:0000313" key="13">
    <source>
        <dbReference type="EMBL" id="CAB4701128.1"/>
    </source>
</evidence>
<dbReference type="SUPFAM" id="SSF143631">
    <property type="entry name" value="ApbE-like"/>
    <property type="match status" value="1"/>
</dbReference>
<dbReference type="GO" id="GO:0046872">
    <property type="term" value="F:metal ion binding"/>
    <property type="evidence" value="ECO:0007669"/>
    <property type="project" value="UniProtKB-KW"/>
</dbReference>
<evidence type="ECO:0000256" key="2">
    <source>
        <dbReference type="ARBA" id="ARBA00011955"/>
    </source>
</evidence>
<keyword evidence="5" id="KW-0808">Transferase</keyword>
<evidence type="ECO:0000256" key="10">
    <source>
        <dbReference type="ARBA" id="ARBA00048540"/>
    </source>
</evidence>
<evidence type="ECO:0000256" key="5">
    <source>
        <dbReference type="ARBA" id="ARBA00022679"/>
    </source>
</evidence>